<evidence type="ECO:0000256" key="3">
    <source>
        <dbReference type="SAM" id="MobiDB-lite"/>
    </source>
</evidence>
<evidence type="ECO:0000256" key="1">
    <source>
        <dbReference type="PROSITE-ProRule" id="PRU00047"/>
    </source>
</evidence>
<evidence type="ECO:0000259" key="4">
    <source>
        <dbReference type="PROSITE" id="PS50158"/>
    </source>
</evidence>
<keyword evidence="1 2" id="KW-0863">Zinc-finger</keyword>
<dbReference type="PROSITE" id="PS50966">
    <property type="entry name" value="ZF_SWIM"/>
    <property type="match status" value="1"/>
</dbReference>
<dbReference type="AlphaFoldDB" id="A0ABD1RFU4"/>
<comment type="caution">
    <text evidence="6">The sequence shown here is derived from an EMBL/GenBank/DDBJ whole genome shotgun (WGS) entry which is preliminary data.</text>
</comment>
<dbReference type="InterPro" id="IPR031052">
    <property type="entry name" value="FHY3/FAR1"/>
</dbReference>
<evidence type="ECO:0000313" key="7">
    <source>
        <dbReference type="Proteomes" id="UP001604336"/>
    </source>
</evidence>
<dbReference type="EMBL" id="JBFOLK010000009">
    <property type="protein sequence ID" value="KAL2487294.1"/>
    <property type="molecule type" value="Genomic_DNA"/>
</dbReference>
<dbReference type="Pfam" id="PF04434">
    <property type="entry name" value="SWIM"/>
    <property type="match status" value="1"/>
</dbReference>
<evidence type="ECO:0000313" key="6">
    <source>
        <dbReference type="EMBL" id="KAL2487294.1"/>
    </source>
</evidence>
<feature type="domain" description="SWIM-type" evidence="5">
    <location>
        <begin position="177"/>
        <end position="209"/>
    </location>
</feature>
<dbReference type="PANTHER" id="PTHR31669:SF302">
    <property type="entry name" value="PROTEIN FAR1-RELATED SEQUENCE"/>
    <property type="match status" value="1"/>
</dbReference>
<accession>A0ABD1RFU4</accession>
<dbReference type="PROSITE" id="PS50158">
    <property type="entry name" value="ZF_CCHC"/>
    <property type="match status" value="1"/>
</dbReference>
<comment type="subcellular location">
    <subcellularLocation>
        <location evidence="2">Nucleus</location>
    </subcellularLocation>
</comment>
<protein>
    <recommendedName>
        <fullName evidence="2">Protein FAR1-RELATED SEQUENCE</fullName>
    </recommendedName>
</protein>
<dbReference type="PANTHER" id="PTHR31669">
    <property type="entry name" value="PROTEIN FAR1-RELATED SEQUENCE 10-RELATED"/>
    <property type="match status" value="1"/>
</dbReference>
<keyword evidence="7" id="KW-1185">Reference proteome</keyword>
<evidence type="ECO:0000259" key="5">
    <source>
        <dbReference type="PROSITE" id="PS50966"/>
    </source>
</evidence>
<keyword evidence="2" id="KW-0479">Metal-binding</keyword>
<feature type="domain" description="CCHC-type" evidence="4">
    <location>
        <begin position="342"/>
        <end position="357"/>
    </location>
</feature>
<name>A0ABD1RFU4_9LAMI</name>
<proteinExistence type="inferred from homology"/>
<reference evidence="7" key="1">
    <citation type="submission" date="2024-07" db="EMBL/GenBank/DDBJ databases">
        <title>Two chromosome-level genome assemblies of Korean endemic species Abeliophyllum distichum and Forsythia ovata (Oleaceae).</title>
        <authorList>
            <person name="Jang H."/>
        </authorList>
    </citation>
    <scope>NUCLEOTIDE SEQUENCE [LARGE SCALE GENOMIC DNA]</scope>
</reference>
<feature type="region of interest" description="Disordered" evidence="3">
    <location>
        <begin position="348"/>
        <end position="375"/>
    </location>
</feature>
<comment type="function">
    <text evidence="2">Putative transcription activator involved in regulating light control of development.</text>
</comment>
<dbReference type="SUPFAM" id="SSF57756">
    <property type="entry name" value="Retrovirus zinc finger-like domains"/>
    <property type="match status" value="1"/>
</dbReference>
<dbReference type="GO" id="GO:0005634">
    <property type="term" value="C:nucleus"/>
    <property type="evidence" value="ECO:0007669"/>
    <property type="project" value="UniProtKB-SubCell"/>
</dbReference>
<organism evidence="6 7">
    <name type="scientific">Abeliophyllum distichum</name>
    <dbReference type="NCBI Taxonomy" id="126358"/>
    <lineage>
        <taxon>Eukaryota</taxon>
        <taxon>Viridiplantae</taxon>
        <taxon>Streptophyta</taxon>
        <taxon>Embryophyta</taxon>
        <taxon>Tracheophyta</taxon>
        <taxon>Spermatophyta</taxon>
        <taxon>Magnoliopsida</taxon>
        <taxon>eudicotyledons</taxon>
        <taxon>Gunneridae</taxon>
        <taxon>Pentapetalae</taxon>
        <taxon>asterids</taxon>
        <taxon>lamiids</taxon>
        <taxon>Lamiales</taxon>
        <taxon>Oleaceae</taxon>
        <taxon>Forsythieae</taxon>
        <taxon>Abeliophyllum</taxon>
    </lineage>
</organism>
<sequence>MLVNIIKNSKSPDEFEEHWAAIMENRKFAENEWLCSMYAIRSRWVPAYLNHIFSAGMSSSQRSESGDSFFKRYVNRKNSLMDFIIRFNMVLRHQRHEELVANHVDISEQPRLLSKYQMENQMVNIYTKKNFLSFQKEIDESHFYICTKKSTHVDSKVYGVERREYGKTFDRQQQLTYYMETDYISYSCRSFEFNGYPCQHMISYLRKKQVLLLPEKYIVGRWTKNAKMNYCNYEDTGLSTNESSSTSLMGRHGLLAHKASLIVDEGALTSVRSTFLMGEFESLHLHVKEIDDGGNIGSMRHNTTTRANMHPIHDPSAVRAKGCGKRLKSSKEKSISKGNRQCRTCGLNGHDKRTCPKRNERPTTDMDTQGEESNVGMQYDGRDDGTFSSQASSHYDVVNWFI</sequence>
<comment type="similarity">
    <text evidence="2">Belongs to the FHY3/FAR1 family.</text>
</comment>
<gene>
    <name evidence="6" type="ORF">Adt_32050</name>
</gene>
<feature type="compositionally biased region" description="Polar residues" evidence="3">
    <location>
        <begin position="365"/>
        <end position="375"/>
    </location>
</feature>
<dbReference type="InterPro" id="IPR036875">
    <property type="entry name" value="Znf_CCHC_sf"/>
</dbReference>
<dbReference type="GO" id="GO:0008270">
    <property type="term" value="F:zinc ion binding"/>
    <property type="evidence" value="ECO:0007669"/>
    <property type="project" value="UniProtKB-UniRule"/>
</dbReference>
<dbReference type="Proteomes" id="UP001604336">
    <property type="component" value="Unassembled WGS sequence"/>
</dbReference>
<feature type="compositionally biased region" description="Basic and acidic residues" evidence="3">
    <location>
        <begin position="349"/>
        <end position="364"/>
    </location>
</feature>
<dbReference type="InterPro" id="IPR007527">
    <property type="entry name" value="Znf_SWIM"/>
</dbReference>
<keyword evidence="2" id="KW-0862">Zinc</keyword>
<dbReference type="GO" id="GO:0006355">
    <property type="term" value="P:regulation of DNA-templated transcription"/>
    <property type="evidence" value="ECO:0007669"/>
    <property type="project" value="UniProtKB-UniRule"/>
</dbReference>
<evidence type="ECO:0000256" key="2">
    <source>
        <dbReference type="RuleBase" id="RU367018"/>
    </source>
</evidence>
<keyword evidence="2" id="KW-0539">Nucleus</keyword>
<dbReference type="InterPro" id="IPR001878">
    <property type="entry name" value="Znf_CCHC"/>
</dbReference>